<organism evidence="1 2">
    <name type="scientific">Symbiodinium natans</name>
    <dbReference type="NCBI Taxonomy" id="878477"/>
    <lineage>
        <taxon>Eukaryota</taxon>
        <taxon>Sar</taxon>
        <taxon>Alveolata</taxon>
        <taxon>Dinophyceae</taxon>
        <taxon>Suessiales</taxon>
        <taxon>Symbiodiniaceae</taxon>
        <taxon>Symbiodinium</taxon>
    </lineage>
</organism>
<name>A0A812KHI9_9DINO</name>
<dbReference type="AlphaFoldDB" id="A0A812KHI9"/>
<gene>
    <name evidence="1" type="ORF">SNAT2548_LOCUS8512</name>
</gene>
<reference evidence="1" key="1">
    <citation type="submission" date="2021-02" db="EMBL/GenBank/DDBJ databases">
        <authorList>
            <person name="Dougan E. K."/>
            <person name="Rhodes N."/>
            <person name="Thang M."/>
            <person name="Chan C."/>
        </authorList>
    </citation>
    <scope>NUCLEOTIDE SEQUENCE</scope>
</reference>
<dbReference type="Proteomes" id="UP000604046">
    <property type="component" value="Unassembled WGS sequence"/>
</dbReference>
<sequence>MGAAIHPGWWVLSLGRPLDGGRGAAHRGKCGGAARGGRSQPVRAGVPELAAAQGELATTLVVFRHVEAFHDFFVFDAYVKAWDRGRGAPKGTRTGAPLPVATAPAERTLDHLKRCHEQCRLVSFHPGFARWLAPRGGFRNGSQVSLDLMQKRVHLDPAFEGEPATIFSPGPPEVEVGPRQVCARLRGGSGICAWDLEDIIPTEEHVALPDNSMHRAPFPVVHLIRQVDLSGDNIITALRRQSPHLMSKCFIVAAEEANALRRRNAEQFRASGGSSDKKEGSFELRFVCRPFWA</sequence>
<protein>
    <submittedName>
        <fullName evidence="1">Uncharacterized protein</fullName>
    </submittedName>
</protein>
<keyword evidence="2" id="KW-1185">Reference proteome</keyword>
<comment type="caution">
    <text evidence="1">The sequence shown here is derived from an EMBL/GenBank/DDBJ whole genome shotgun (WGS) entry which is preliminary data.</text>
</comment>
<dbReference type="OrthoDB" id="429977at2759"/>
<accession>A0A812KHI9</accession>
<evidence type="ECO:0000313" key="1">
    <source>
        <dbReference type="EMBL" id="CAE7224099.1"/>
    </source>
</evidence>
<proteinExistence type="predicted"/>
<dbReference type="EMBL" id="CAJNDS010000635">
    <property type="protein sequence ID" value="CAE7224099.1"/>
    <property type="molecule type" value="Genomic_DNA"/>
</dbReference>
<evidence type="ECO:0000313" key="2">
    <source>
        <dbReference type="Proteomes" id="UP000604046"/>
    </source>
</evidence>